<gene>
    <name evidence="1" type="ORF">CEXT_527051</name>
</gene>
<evidence type="ECO:0000313" key="2">
    <source>
        <dbReference type="Proteomes" id="UP001054945"/>
    </source>
</evidence>
<dbReference type="Proteomes" id="UP001054945">
    <property type="component" value="Unassembled WGS sequence"/>
</dbReference>
<keyword evidence="2" id="KW-1185">Reference proteome</keyword>
<accession>A0AAV4T5X3</accession>
<sequence length="70" mass="8182">MEEEEASIWGVGNGDEVVSSLEEYDLVCMCRFMVEQLDVEGGQGRMREDGRWEAQDEELKWKKKKRLPSE</sequence>
<proteinExistence type="predicted"/>
<comment type="caution">
    <text evidence="1">The sequence shown here is derived from an EMBL/GenBank/DDBJ whole genome shotgun (WGS) entry which is preliminary data.</text>
</comment>
<organism evidence="1 2">
    <name type="scientific">Caerostris extrusa</name>
    <name type="common">Bark spider</name>
    <name type="synonym">Caerostris bankana</name>
    <dbReference type="NCBI Taxonomy" id="172846"/>
    <lineage>
        <taxon>Eukaryota</taxon>
        <taxon>Metazoa</taxon>
        <taxon>Ecdysozoa</taxon>
        <taxon>Arthropoda</taxon>
        <taxon>Chelicerata</taxon>
        <taxon>Arachnida</taxon>
        <taxon>Araneae</taxon>
        <taxon>Araneomorphae</taxon>
        <taxon>Entelegynae</taxon>
        <taxon>Araneoidea</taxon>
        <taxon>Araneidae</taxon>
        <taxon>Caerostris</taxon>
    </lineage>
</organism>
<dbReference type="EMBL" id="BPLR01010651">
    <property type="protein sequence ID" value="GIY40726.1"/>
    <property type="molecule type" value="Genomic_DNA"/>
</dbReference>
<name>A0AAV4T5X3_CAEEX</name>
<evidence type="ECO:0000313" key="1">
    <source>
        <dbReference type="EMBL" id="GIY40726.1"/>
    </source>
</evidence>
<dbReference type="AlphaFoldDB" id="A0AAV4T5X3"/>
<reference evidence="1 2" key="1">
    <citation type="submission" date="2021-06" db="EMBL/GenBank/DDBJ databases">
        <title>Caerostris extrusa draft genome.</title>
        <authorList>
            <person name="Kono N."/>
            <person name="Arakawa K."/>
        </authorList>
    </citation>
    <scope>NUCLEOTIDE SEQUENCE [LARGE SCALE GENOMIC DNA]</scope>
</reference>
<protein>
    <submittedName>
        <fullName evidence="1">Uncharacterized protein</fullName>
    </submittedName>
</protein>